<dbReference type="STRING" id="68239.GCA_000745715_08608"/>
<evidence type="ECO:0000313" key="9">
    <source>
        <dbReference type="Proteomes" id="UP000181942"/>
    </source>
</evidence>
<dbReference type="OrthoDB" id="502334at2"/>
<evidence type="ECO:0000259" key="7">
    <source>
        <dbReference type="SMART" id="SM01003"/>
    </source>
</evidence>
<dbReference type="Proteomes" id="UP000181942">
    <property type="component" value="Unassembled WGS sequence"/>
</dbReference>
<feature type="binding site" evidence="5">
    <location>
        <position position="129"/>
    </location>
    <ligand>
        <name>NAD(+)</name>
        <dbReference type="ChEBI" id="CHEBI:57540"/>
    </ligand>
</feature>
<feature type="binding site" evidence="5">
    <location>
        <begin position="186"/>
        <end position="187"/>
    </location>
    <ligand>
        <name>NAD(+)</name>
        <dbReference type="ChEBI" id="CHEBI:57540"/>
    </ligand>
</feature>
<dbReference type="SMART" id="SM01003">
    <property type="entry name" value="AlaDh_PNT_N"/>
    <property type="match status" value="1"/>
</dbReference>
<feature type="domain" description="Alanine dehydrogenase/pyridine nucleotide transhydrogenase N-terminal" evidence="7">
    <location>
        <begin position="7"/>
        <end position="141"/>
    </location>
</feature>
<evidence type="ECO:0000256" key="1">
    <source>
        <dbReference type="ARBA" id="ARBA00005689"/>
    </source>
</evidence>
<dbReference type="Gene3D" id="3.40.50.720">
    <property type="entry name" value="NAD(P)-binding Rossmann-like Domain"/>
    <property type="match status" value="2"/>
</dbReference>
<gene>
    <name evidence="8" type="ORF">SAMN02787118_101550</name>
</gene>
<dbReference type="CDD" id="cd12188">
    <property type="entry name" value="SDH"/>
    <property type="match status" value="1"/>
</dbReference>
<dbReference type="PANTHER" id="PTHR11133:SF23">
    <property type="entry name" value="SACCHAROPINE DEHYDROGENASE [NAD(+), L-LYSINE-FORMING]"/>
    <property type="match status" value="1"/>
</dbReference>
<evidence type="ECO:0000256" key="5">
    <source>
        <dbReference type="PIRSR" id="PIRSR018250-3"/>
    </source>
</evidence>
<feature type="binding site" evidence="5">
    <location>
        <position position="211"/>
    </location>
    <ligand>
        <name>NAD(+)</name>
        <dbReference type="ChEBI" id="CHEBI:57540"/>
    </ligand>
</feature>
<name>A0A1I2A7S6_9ACTN</name>
<evidence type="ECO:0000313" key="8">
    <source>
        <dbReference type="EMBL" id="SFE38860.1"/>
    </source>
</evidence>
<proteinExistence type="inferred from homology"/>
<feature type="region of interest" description="Disordered" evidence="6">
    <location>
        <begin position="345"/>
        <end position="374"/>
    </location>
</feature>
<dbReference type="PIRSF" id="PIRSF018250">
    <property type="entry name" value="Saccharopine_DH_Lys"/>
    <property type="match status" value="1"/>
</dbReference>
<dbReference type="InterPro" id="IPR027281">
    <property type="entry name" value="Lys1"/>
</dbReference>
<comment type="similarity">
    <text evidence="1">Belongs to the AlaDH/PNT family.</text>
</comment>
<dbReference type="GO" id="GO:0005737">
    <property type="term" value="C:cytoplasm"/>
    <property type="evidence" value="ECO:0007669"/>
    <property type="project" value="TreeGrafter"/>
</dbReference>
<feature type="compositionally biased region" description="Basic and acidic residues" evidence="6">
    <location>
        <begin position="354"/>
        <end position="363"/>
    </location>
</feature>
<dbReference type="InterPro" id="IPR007886">
    <property type="entry name" value="AlaDH/PNT_N"/>
</dbReference>
<dbReference type="Pfam" id="PF05222">
    <property type="entry name" value="AlaDh_PNT_N"/>
    <property type="match status" value="1"/>
</dbReference>
<dbReference type="GO" id="GO:0019878">
    <property type="term" value="P:lysine biosynthetic process via aminoadipic acid"/>
    <property type="evidence" value="ECO:0007669"/>
    <property type="project" value="TreeGrafter"/>
</dbReference>
<feature type="active site" description="Proton donor" evidence="4">
    <location>
        <position position="95"/>
    </location>
</feature>
<organism evidence="8 9">
    <name type="scientific">Streptomyces mirabilis</name>
    <dbReference type="NCBI Taxonomy" id="68239"/>
    <lineage>
        <taxon>Bacteria</taxon>
        <taxon>Bacillati</taxon>
        <taxon>Actinomycetota</taxon>
        <taxon>Actinomycetes</taxon>
        <taxon>Kitasatosporales</taxon>
        <taxon>Streptomycetaceae</taxon>
        <taxon>Streptomyces</taxon>
    </lineage>
</organism>
<evidence type="ECO:0000256" key="4">
    <source>
        <dbReference type="PIRSR" id="PIRSR018250-1"/>
    </source>
</evidence>
<dbReference type="GO" id="GO:0004754">
    <property type="term" value="F:saccharopine dehydrogenase (NAD+, L-lysine-forming) activity"/>
    <property type="evidence" value="ECO:0007669"/>
    <property type="project" value="InterPro"/>
</dbReference>
<reference evidence="8 9" key="1">
    <citation type="submission" date="2016-10" db="EMBL/GenBank/DDBJ databases">
        <authorList>
            <person name="de Groot N.N."/>
        </authorList>
    </citation>
    <scope>NUCLEOTIDE SEQUENCE [LARGE SCALE GENOMIC DNA]</scope>
    <source>
        <strain evidence="8 9">OK461</strain>
    </source>
</reference>
<dbReference type="AlphaFoldDB" id="A0A1I2A7S6"/>
<feature type="binding site" evidence="5">
    <location>
        <begin position="295"/>
        <end position="298"/>
    </location>
    <ligand>
        <name>NAD(+)</name>
        <dbReference type="ChEBI" id="CHEBI:57540"/>
    </ligand>
</feature>
<keyword evidence="3 5" id="KW-0520">NAD</keyword>
<dbReference type="InterPro" id="IPR051168">
    <property type="entry name" value="AASS"/>
</dbReference>
<evidence type="ECO:0000256" key="6">
    <source>
        <dbReference type="SAM" id="MobiDB-lite"/>
    </source>
</evidence>
<sequence length="374" mass="40903">MTELHLWLRHEIRTTERRTPIVPSDARRLVESGVTLTVEESPQRVFPIEAYEDAGCRVAKAGSWVSAPPEAVVVGLKELPDVPGELTHRHVFFGHAYKRQPGAAALLRRFLAGGGALLDIEYLVHDDGRRLAAFGYWAGYLGAALAVLHHRGGLKAPLRPTSKEDLDAELASEKGELRALVIGALGRSGRGARVALGVAGAEPTCWDLAETRELDRPALLAHELMVNTVLTTRPIPPFLTDEDLDEPGRRLRTLCDVTCDVGSPLNVLPIYDTTTDWTHPARRIRERPALDLIAIDNLPSLLPLEASVDFSAALLPQLLEFGVGGPWGRCLDRFHEACRALEAEEAEEAGEAEVAEKAEKAEKAEEEEGESRDV</sequence>
<dbReference type="PANTHER" id="PTHR11133">
    <property type="entry name" value="SACCHAROPINE DEHYDROGENASE"/>
    <property type="match status" value="1"/>
</dbReference>
<dbReference type="RefSeq" id="WP_075025678.1">
    <property type="nucleotide sequence ID" value="NZ_FONR01000001.1"/>
</dbReference>
<dbReference type="SUPFAM" id="SSF52283">
    <property type="entry name" value="Formate/glycerate dehydrogenase catalytic domain-like"/>
    <property type="match status" value="1"/>
</dbReference>
<evidence type="ECO:0000256" key="3">
    <source>
        <dbReference type="ARBA" id="ARBA00023027"/>
    </source>
</evidence>
<keyword evidence="2" id="KW-0560">Oxidoreductase</keyword>
<protein>
    <submittedName>
        <fullName evidence="8">Saccharopine dehydrogenase (NAD+, L-lysine-forming)</fullName>
    </submittedName>
</protein>
<feature type="active site" description="Proton acceptor" evidence="4">
    <location>
        <position position="77"/>
    </location>
</feature>
<feature type="binding site" evidence="5">
    <location>
        <position position="257"/>
    </location>
    <ligand>
        <name>NAD(+)</name>
        <dbReference type="ChEBI" id="CHEBI:57540"/>
    </ligand>
</feature>
<feature type="binding site" evidence="5">
    <location>
        <position position="207"/>
    </location>
    <ligand>
        <name>NAD(+)</name>
        <dbReference type="ChEBI" id="CHEBI:57540"/>
    </ligand>
</feature>
<accession>A0A1I2A7S6</accession>
<feature type="compositionally biased region" description="Acidic residues" evidence="6">
    <location>
        <begin position="364"/>
        <end position="374"/>
    </location>
</feature>
<dbReference type="EMBL" id="FONR01000001">
    <property type="protein sequence ID" value="SFE38860.1"/>
    <property type="molecule type" value="Genomic_DNA"/>
</dbReference>
<evidence type="ECO:0000256" key="2">
    <source>
        <dbReference type="ARBA" id="ARBA00023002"/>
    </source>
</evidence>